<evidence type="ECO:0000313" key="4">
    <source>
        <dbReference type="Proteomes" id="UP000094527"/>
    </source>
</evidence>
<dbReference type="InterPro" id="IPR036956">
    <property type="entry name" value="Impact_N_sf"/>
</dbReference>
<reference evidence="3 4" key="1">
    <citation type="journal article" date="2016" name="Genome Biol. Evol.">
        <title>Gene Family Evolution Reflects Adaptation to Soil Environmental Stressors in the Genome of the Collembolan Orchesella cincta.</title>
        <authorList>
            <person name="Faddeeva-Vakhrusheva A."/>
            <person name="Derks M.F."/>
            <person name="Anvar S.Y."/>
            <person name="Agamennone V."/>
            <person name="Suring W."/>
            <person name="Smit S."/>
            <person name="van Straalen N.M."/>
            <person name="Roelofs D."/>
        </authorList>
    </citation>
    <scope>NUCLEOTIDE SEQUENCE [LARGE SCALE GENOMIC DNA]</scope>
    <source>
        <tissue evidence="3">Mixed pool</tissue>
    </source>
</reference>
<comment type="caution">
    <text evidence="3">The sequence shown here is derived from an EMBL/GenBank/DDBJ whole genome shotgun (WGS) entry which is preliminary data.</text>
</comment>
<dbReference type="GO" id="GO:0005737">
    <property type="term" value="C:cytoplasm"/>
    <property type="evidence" value="ECO:0007669"/>
    <property type="project" value="TreeGrafter"/>
</dbReference>
<accession>A0A1D2M123</accession>
<feature type="domain" description="Impact N-terminal" evidence="2">
    <location>
        <begin position="35"/>
        <end position="120"/>
    </location>
</feature>
<dbReference type="InterPro" id="IPR001498">
    <property type="entry name" value="Impact_N"/>
</dbReference>
<dbReference type="GO" id="GO:0140469">
    <property type="term" value="P:GCN2-mediated signaling"/>
    <property type="evidence" value="ECO:0007669"/>
    <property type="project" value="TreeGrafter"/>
</dbReference>
<dbReference type="InterPro" id="IPR020568">
    <property type="entry name" value="Ribosomal_Su5_D2-typ_SF"/>
</dbReference>
<dbReference type="Gene3D" id="3.30.230.30">
    <property type="entry name" value="Impact, N-terminal domain"/>
    <property type="match status" value="1"/>
</dbReference>
<dbReference type="GO" id="GO:0006446">
    <property type="term" value="P:regulation of translational initiation"/>
    <property type="evidence" value="ECO:0007669"/>
    <property type="project" value="TreeGrafter"/>
</dbReference>
<evidence type="ECO:0000259" key="2">
    <source>
        <dbReference type="Pfam" id="PF01205"/>
    </source>
</evidence>
<dbReference type="SUPFAM" id="SSF54211">
    <property type="entry name" value="Ribosomal protein S5 domain 2-like"/>
    <property type="match status" value="1"/>
</dbReference>
<proteinExistence type="inferred from homology"/>
<comment type="similarity">
    <text evidence="1">Belongs to the IMPACT family.</text>
</comment>
<protein>
    <submittedName>
        <fullName evidence="3">Protein IMPACT</fullName>
    </submittedName>
</protein>
<evidence type="ECO:0000256" key="1">
    <source>
        <dbReference type="ARBA" id="ARBA00007665"/>
    </source>
</evidence>
<dbReference type="PANTHER" id="PTHR16301:SF25">
    <property type="entry name" value="PROTEIN IMPACT"/>
    <property type="match status" value="1"/>
</dbReference>
<dbReference type="PANTHER" id="PTHR16301">
    <property type="entry name" value="IMPACT-RELATED"/>
    <property type="match status" value="1"/>
</dbReference>
<dbReference type="Pfam" id="PF01205">
    <property type="entry name" value="Impact_N"/>
    <property type="match status" value="1"/>
</dbReference>
<name>A0A1D2M123_ORCCI</name>
<evidence type="ECO:0000313" key="3">
    <source>
        <dbReference type="EMBL" id="ODM86665.1"/>
    </source>
</evidence>
<organism evidence="3 4">
    <name type="scientific">Orchesella cincta</name>
    <name type="common">Springtail</name>
    <name type="synonym">Podura cincta</name>
    <dbReference type="NCBI Taxonomy" id="48709"/>
    <lineage>
        <taxon>Eukaryota</taxon>
        <taxon>Metazoa</taxon>
        <taxon>Ecdysozoa</taxon>
        <taxon>Arthropoda</taxon>
        <taxon>Hexapoda</taxon>
        <taxon>Collembola</taxon>
        <taxon>Entomobryomorpha</taxon>
        <taxon>Entomobryoidea</taxon>
        <taxon>Orchesellidae</taxon>
        <taxon>Orchesellinae</taxon>
        <taxon>Orchesella</taxon>
    </lineage>
</organism>
<dbReference type="InterPro" id="IPR023582">
    <property type="entry name" value="Impact"/>
</dbReference>
<dbReference type="AlphaFoldDB" id="A0A1D2M123"/>
<dbReference type="STRING" id="48709.A0A1D2M123"/>
<keyword evidence="4" id="KW-1185">Reference proteome</keyword>
<dbReference type="OrthoDB" id="69641at2759"/>
<sequence>MASEQVRDSVNCRICLAFKGKLVLILALHPSLVLNQLYQNKKIAAATHNMYAYRILKEDSKTWLQDCDDDGETHAGSRLLHLLQILNCRNVLVVVSRWYGGIQLHADRFKHINNVARQTLSEFGFISTVEAKKVDDSSKIKKGVSKR</sequence>
<dbReference type="Proteomes" id="UP000094527">
    <property type="component" value="Unassembled WGS sequence"/>
</dbReference>
<gene>
    <name evidence="3" type="ORF">Ocin01_20017</name>
</gene>
<dbReference type="OMA" id="AKATHNT"/>
<dbReference type="EMBL" id="LJIJ01007758">
    <property type="protein sequence ID" value="ODM86665.1"/>
    <property type="molecule type" value="Genomic_DNA"/>
</dbReference>